<dbReference type="OrthoDB" id="1691100at2"/>
<reference evidence="1 2" key="1">
    <citation type="submission" date="2013-03" db="EMBL/GenBank/DDBJ databases">
        <title>The Genome Sequence of Enterococcus columbae ATCC_51263 (PacBio/Illumina hybrid assembly).</title>
        <authorList>
            <consortium name="The Broad Institute Genomics Platform"/>
            <consortium name="The Broad Institute Genome Sequencing Center for Infectious Disease"/>
            <person name="Earl A."/>
            <person name="Russ C."/>
            <person name="Gilmore M."/>
            <person name="Surin D."/>
            <person name="Walker B."/>
            <person name="Young S."/>
            <person name="Zeng Q."/>
            <person name="Gargeya S."/>
            <person name="Fitzgerald M."/>
            <person name="Haas B."/>
            <person name="Abouelleil A."/>
            <person name="Allen A.W."/>
            <person name="Alvarado L."/>
            <person name="Arachchi H.M."/>
            <person name="Berlin A.M."/>
            <person name="Chapman S.B."/>
            <person name="Gainer-Dewar J."/>
            <person name="Goldberg J."/>
            <person name="Griggs A."/>
            <person name="Gujja S."/>
            <person name="Hansen M."/>
            <person name="Howarth C."/>
            <person name="Imamovic A."/>
            <person name="Ireland A."/>
            <person name="Larimer J."/>
            <person name="McCowan C."/>
            <person name="Murphy C."/>
            <person name="Pearson M."/>
            <person name="Poon T.W."/>
            <person name="Priest M."/>
            <person name="Roberts A."/>
            <person name="Saif S."/>
            <person name="Shea T."/>
            <person name="Sisk P."/>
            <person name="Sykes S."/>
            <person name="Wortman J."/>
            <person name="Nusbaum C."/>
            <person name="Birren B."/>
        </authorList>
    </citation>
    <scope>NUCLEOTIDE SEQUENCE [LARGE SCALE GENOMIC DNA]</scope>
    <source>
        <strain evidence="1 2">ATCC 51263</strain>
    </source>
</reference>
<dbReference type="InterPro" id="IPR046257">
    <property type="entry name" value="DUF6290"/>
</dbReference>
<dbReference type="STRING" id="1121865.OMW_01181"/>
<dbReference type="Pfam" id="PF19807">
    <property type="entry name" value="DUF6290"/>
    <property type="match status" value="1"/>
</dbReference>
<proteinExistence type="predicted"/>
<dbReference type="AlphaFoldDB" id="S1NII9"/>
<dbReference type="Proteomes" id="UP000014113">
    <property type="component" value="Unassembled WGS sequence"/>
</dbReference>
<evidence type="ECO:0000313" key="1">
    <source>
        <dbReference type="EMBL" id="EOW80624.1"/>
    </source>
</evidence>
<evidence type="ECO:0000313" key="2">
    <source>
        <dbReference type="Proteomes" id="UP000014113"/>
    </source>
</evidence>
<dbReference type="eggNOG" id="ENOG50338NB">
    <property type="taxonomic scope" value="Bacteria"/>
</dbReference>
<gene>
    <name evidence="1" type="ORF">I568_01801</name>
</gene>
<sequence length="74" mass="8696">MSTISLRVNEEESKLIRDYVTANNLNLSQFIREAVLDKIEEDFQLDEERILLAKAKAQTEKKYDHTEVWEILGI</sequence>
<dbReference type="EMBL" id="ASWJ01000008">
    <property type="protein sequence ID" value="EOW80624.1"/>
    <property type="molecule type" value="Genomic_DNA"/>
</dbReference>
<protein>
    <submittedName>
        <fullName evidence="1">Uncharacterized protein</fullName>
    </submittedName>
</protein>
<comment type="caution">
    <text evidence="1">The sequence shown here is derived from an EMBL/GenBank/DDBJ whole genome shotgun (WGS) entry which is preliminary data.</text>
</comment>
<name>S1NII9_9ENTE</name>
<dbReference type="NCBIfam" id="NF046040">
    <property type="entry name" value="RelB_antitoxin"/>
    <property type="match status" value="1"/>
</dbReference>
<keyword evidence="2" id="KW-1185">Reference proteome</keyword>
<accession>S1NII9</accession>
<dbReference type="PATRIC" id="fig|1121865.3.peg.1153"/>
<organism evidence="1 2">
    <name type="scientific">Enterococcus columbae DSM 7374 = ATCC 51263</name>
    <dbReference type="NCBI Taxonomy" id="1121865"/>
    <lineage>
        <taxon>Bacteria</taxon>
        <taxon>Bacillati</taxon>
        <taxon>Bacillota</taxon>
        <taxon>Bacilli</taxon>
        <taxon>Lactobacillales</taxon>
        <taxon>Enterococcaceae</taxon>
        <taxon>Enterococcus</taxon>
    </lineage>
</organism>